<evidence type="ECO:0000256" key="1">
    <source>
        <dbReference type="SAM" id="MobiDB-lite"/>
    </source>
</evidence>
<dbReference type="Proteomes" id="UP000464178">
    <property type="component" value="Chromosome"/>
</dbReference>
<protein>
    <submittedName>
        <fullName evidence="2">Uncharacterized protein</fullName>
    </submittedName>
</protein>
<evidence type="ECO:0000313" key="2">
    <source>
        <dbReference type="EMBL" id="VTR95061.1"/>
    </source>
</evidence>
<dbReference type="AlphaFoldDB" id="A0A6P2D1C1"/>
<keyword evidence="3" id="KW-1185">Reference proteome</keyword>
<organism evidence="2 3">
    <name type="scientific">Gemmata massiliana</name>
    <dbReference type="NCBI Taxonomy" id="1210884"/>
    <lineage>
        <taxon>Bacteria</taxon>
        <taxon>Pseudomonadati</taxon>
        <taxon>Planctomycetota</taxon>
        <taxon>Planctomycetia</taxon>
        <taxon>Gemmatales</taxon>
        <taxon>Gemmataceae</taxon>
        <taxon>Gemmata</taxon>
    </lineage>
</organism>
<gene>
    <name evidence="2" type="ORF">SOIL9_26530</name>
</gene>
<sequence>MANSGRKREGRSGADEALAAQVAAEKTTKEAAAGAGVAERTARGREPAFTALVAAPGR</sequence>
<evidence type="ECO:0000313" key="3">
    <source>
        <dbReference type="Proteomes" id="UP000464178"/>
    </source>
</evidence>
<accession>A0A6P2D1C1</accession>
<dbReference type="RefSeq" id="WP_162669528.1">
    <property type="nucleotide sequence ID" value="NZ_LR593886.1"/>
</dbReference>
<proteinExistence type="predicted"/>
<dbReference type="EMBL" id="LR593886">
    <property type="protein sequence ID" value="VTR95061.1"/>
    <property type="molecule type" value="Genomic_DNA"/>
</dbReference>
<dbReference type="KEGG" id="gms:SOIL9_26530"/>
<reference evidence="2 3" key="1">
    <citation type="submission" date="2019-05" db="EMBL/GenBank/DDBJ databases">
        <authorList>
            <consortium name="Science for Life Laboratories"/>
        </authorList>
    </citation>
    <scope>NUCLEOTIDE SEQUENCE [LARGE SCALE GENOMIC DNA]</scope>
    <source>
        <strain evidence="2">Soil9</strain>
    </source>
</reference>
<feature type="region of interest" description="Disordered" evidence="1">
    <location>
        <begin position="1"/>
        <end position="23"/>
    </location>
</feature>
<name>A0A6P2D1C1_9BACT</name>
<feature type="compositionally biased region" description="Basic and acidic residues" evidence="1">
    <location>
        <begin position="1"/>
        <end position="14"/>
    </location>
</feature>